<reference evidence="15 16" key="1">
    <citation type="submission" date="2020-04" db="EMBL/GenBank/DDBJ databases">
        <title>Zoogloea sp. G-4-1-14 isolated from soil.</title>
        <authorList>
            <person name="Dahal R.H."/>
        </authorList>
    </citation>
    <scope>NUCLEOTIDE SEQUENCE [LARGE SCALE GENOMIC DNA]</scope>
    <source>
        <strain evidence="15 16">G-4-1-14</strain>
    </source>
</reference>
<comment type="subcellular location">
    <subcellularLocation>
        <location evidence="1">Cell membrane</location>
        <topology evidence="1">Multi-pass membrane protein</topology>
    </subcellularLocation>
</comment>
<dbReference type="PANTHER" id="PTHR22777">
    <property type="entry name" value="HEMOLYSIN-RELATED"/>
    <property type="match status" value="1"/>
</dbReference>
<evidence type="ECO:0000256" key="5">
    <source>
        <dbReference type="ARBA" id="ARBA00022737"/>
    </source>
</evidence>
<comment type="similarity">
    <text evidence="2">Belongs to the UPF0053 family.</text>
</comment>
<dbReference type="InterPro" id="IPR005170">
    <property type="entry name" value="Transptr-assoc_dom"/>
</dbReference>
<dbReference type="SUPFAM" id="SSF54631">
    <property type="entry name" value="CBS-domain pair"/>
    <property type="match status" value="1"/>
</dbReference>
<dbReference type="Gene3D" id="3.10.580.10">
    <property type="entry name" value="CBS-domain"/>
    <property type="match status" value="1"/>
</dbReference>
<comment type="caution">
    <text evidence="15">The sequence shown here is derived from an EMBL/GenBank/DDBJ whole genome shotgun (WGS) entry which is preliminary data.</text>
</comment>
<dbReference type="Gene3D" id="3.30.465.10">
    <property type="match status" value="1"/>
</dbReference>
<dbReference type="Pfam" id="PF03471">
    <property type="entry name" value="CorC_HlyC"/>
    <property type="match status" value="1"/>
</dbReference>
<dbReference type="InterPro" id="IPR046342">
    <property type="entry name" value="CBS_dom_sf"/>
</dbReference>
<gene>
    <name evidence="15" type="ORF">HHL15_14825</name>
</gene>
<dbReference type="SMART" id="SM01091">
    <property type="entry name" value="CorC_HlyC"/>
    <property type="match status" value="1"/>
</dbReference>
<feature type="domain" description="CNNM transmembrane" evidence="14">
    <location>
        <begin position="36"/>
        <end position="235"/>
    </location>
</feature>
<evidence type="ECO:0000256" key="11">
    <source>
        <dbReference type="SAM" id="MobiDB-lite"/>
    </source>
</evidence>
<evidence type="ECO:0000256" key="4">
    <source>
        <dbReference type="ARBA" id="ARBA00022692"/>
    </source>
</evidence>
<keyword evidence="7 9" id="KW-0129">CBS domain</keyword>
<dbReference type="InterPro" id="IPR002550">
    <property type="entry name" value="CNNM"/>
</dbReference>
<feature type="transmembrane region" description="Helical" evidence="12">
    <location>
        <begin position="128"/>
        <end position="148"/>
    </location>
</feature>
<feature type="transmembrane region" description="Helical" evidence="12">
    <location>
        <begin position="96"/>
        <end position="122"/>
    </location>
</feature>
<evidence type="ECO:0000256" key="1">
    <source>
        <dbReference type="ARBA" id="ARBA00004651"/>
    </source>
</evidence>
<dbReference type="EMBL" id="JABBGA010000011">
    <property type="protein sequence ID" value="NML27026.1"/>
    <property type="molecule type" value="Genomic_DNA"/>
</dbReference>
<evidence type="ECO:0000256" key="8">
    <source>
        <dbReference type="ARBA" id="ARBA00023136"/>
    </source>
</evidence>
<dbReference type="InterPro" id="IPR036318">
    <property type="entry name" value="FAD-bd_PCMH-like_sf"/>
</dbReference>
<evidence type="ECO:0000256" key="9">
    <source>
        <dbReference type="PROSITE-ProRule" id="PRU00703"/>
    </source>
</evidence>
<evidence type="ECO:0000259" key="13">
    <source>
        <dbReference type="PROSITE" id="PS51371"/>
    </source>
</evidence>
<evidence type="ECO:0000256" key="12">
    <source>
        <dbReference type="SAM" id="Phobius"/>
    </source>
</evidence>
<organism evidence="15 16">
    <name type="scientific">Zoogloea dura</name>
    <dbReference type="NCBI Taxonomy" id="2728840"/>
    <lineage>
        <taxon>Bacteria</taxon>
        <taxon>Pseudomonadati</taxon>
        <taxon>Pseudomonadota</taxon>
        <taxon>Betaproteobacteria</taxon>
        <taxon>Rhodocyclales</taxon>
        <taxon>Zoogloeaceae</taxon>
        <taxon>Zoogloea</taxon>
    </lineage>
</organism>
<feature type="compositionally biased region" description="Basic and acidic residues" evidence="11">
    <location>
        <begin position="15"/>
        <end position="29"/>
    </location>
</feature>
<dbReference type="AlphaFoldDB" id="A0A848G836"/>
<dbReference type="PROSITE" id="PS51371">
    <property type="entry name" value="CBS"/>
    <property type="match status" value="1"/>
</dbReference>
<name>A0A848G836_9RHOO</name>
<keyword evidence="6 10" id="KW-1133">Transmembrane helix</keyword>
<dbReference type="Pfam" id="PF00571">
    <property type="entry name" value="CBS"/>
    <property type="match status" value="1"/>
</dbReference>
<feature type="transmembrane region" description="Helical" evidence="12">
    <location>
        <begin position="40"/>
        <end position="60"/>
    </location>
</feature>
<evidence type="ECO:0000313" key="15">
    <source>
        <dbReference type="EMBL" id="NML27026.1"/>
    </source>
</evidence>
<keyword evidence="3" id="KW-1003">Cell membrane</keyword>
<feature type="domain" description="CBS" evidence="13">
    <location>
        <begin position="311"/>
        <end position="368"/>
    </location>
</feature>
<keyword evidence="4 10" id="KW-0812">Transmembrane</keyword>
<dbReference type="SUPFAM" id="SSF56176">
    <property type="entry name" value="FAD-binding/transporter-associated domain-like"/>
    <property type="match status" value="1"/>
</dbReference>
<accession>A0A848G836</accession>
<dbReference type="Pfam" id="PF01595">
    <property type="entry name" value="CNNM"/>
    <property type="match status" value="1"/>
</dbReference>
<dbReference type="PANTHER" id="PTHR22777:SF32">
    <property type="entry name" value="UPF0053 INNER MEMBRANE PROTEIN YFJD"/>
    <property type="match status" value="1"/>
</dbReference>
<keyword evidence="16" id="KW-1185">Reference proteome</keyword>
<dbReference type="Proteomes" id="UP000580043">
    <property type="component" value="Unassembled WGS sequence"/>
</dbReference>
<sequence>MSGAASSPKCCSPARLDKPEPGLNTRRESFHPTRLNSIPLSAQSAILATLLALSGFFSMAETSMMAANRYRLRSAAQQGSRGARLALELLGKTDKLLGIILLCNNLVNAAAATLVSVITIQLFGSEEWVLGISTLVVTFLILVFSEITPKVIGANHANRLACIVSYPLTALLRGLYFIVWFINLFVAGLLRLLRLHGRAGEDAQALSTEELRTLVLESGAFIPPKHRSILLNLFELEDITVEDVMTPRNQIEAINAADPMDTIERHLGTCYHTRQPVFDGDMNAVIGVLHVRRILGQTLDRHLSMADIREMLTRPYFIPASTPVYSQLQFFQENRERLGLVVDEYGELLGLVTLEDIIEELIGKFTTSAHDASDRLQWDPQGCVIADGGQHLRALNRKLELNLPVEGPKTLNGLILEHLQDIPESGVSVKIAGVAIEVLQAENRRIKTARIFRPRPDS</sequence>
<proteinExistence type="inferred from homology"/>
<keyword evidence="5" id="KW-0677">Repeat</keyword>
<dbReference type="InterPro" id="IPR016169">
    <property type="entry name" value="FAD-bd_PCMH_sub2"/>
</dbReference>
<keyword evidence="8 10" id="KW-0472">Membrane</keyword>
<evidence type="ECO:0000313" key="16">
    <source>
        <dbReference type="Proteomes" id="UP000580043"/>
    </source>
</evidence>
<dbReference type="InterPro" id="IPR000644">
    <property type="entry name" value="CBS_dom"/>
</dbReference>
<evidence type="ECO:0000256" key="7">
    <source>
        <dbReference type="ARBA" id="ARBA00023122"/>
    </source>
</evidence>
<dbReference type="PROSITE" id="PS51846">
    <property type="entry name" value="CNNM"/>
    <property type="match status" value="1"/>
</dbReference>
<evidence type="ECO:0000256" key="10">
    <source>
        <dbReference type="PROSITE-ProRule" id="PRU01193"/>
    </source>
</evidence>
<dbReference type="InterPro" id="IPR044751">
    <property type="entry name" value="Ion_transp-like_CBS"/>
</dbReference>
<dbReference type="CDD" id="cd04590">
    <property type="entry name" value="CBS_pair_CorC_HlyC_assoc"/>
    <property type="match status" value="1"/>
</dbReference>
<dbReference type="GO" id="GO:0050660">
    <property type="term" value="F:flavin adenine dinucleotide binding"/>
    <property type="evidence" value="ECO:0007669"/>
    <property type="project" value="InterPro"/>
</dbReference>
<feature type="region of interest" description="Disordered" evidence="11">
    <location>
        <begin position="1"/>
        <end position="29"/>
    </location>
</feature>
<evidence type="ECO:0000259" key="14">
    <source>
        <dbReference type="PROSITE" id="PS51846"/>
    </source>
</evidence>
<protein>
    <submittedName>
        <fullName evidence="15">HlyC/CorC family transporter</fullName>
    </submittedName>
</protein>
<evidence type="ECO:0000256" key="2">
    <source>
        <dbReference type="ARBA" id="ARBA00006337"/>
    </source>
</evidence>
<dbReference type="GO" id="GO:0005886">
    <property type="term" value="C:plasma membrane"/>
    <property type="evidence" value="ECO:0007669"/>
    <property type="project" value="UniProtKB-SubCell"/>
</dbReference>
<feature type="transmembrane region" description="Helical" evidence="12">
    <location>
        <begin position="160"/>
        <end position="182"/>
    </location>
</feature>
<evidence type="ECO:0000256" key="6">
    <source>
        <dbReference type="ARBA" id="ARBA00022989"/>
    </source>
</evidence>
<evidence type="ECO:0000256" key="3">
    <source>
        <dbReference type="ARBA" id="ARBA00022475"/>
    </source>
</evidence>